<reference evidence="1" key="1">
    <citation type="submission" date="2020-04" db="EMBL/GenBank/DDBJ databases">
        <authorList>
            <person name="Alioto T."/>
            <person name="Alioto T."/>
            <person name="Gomez Garrido J."/>
        </authorList>
    </citation>
    <scope>NUCLEOTIDE SEQUENCE</scope>
    <source>
        <strain evidence="1">A484AB</strain>
    </source>
</reference>
<keyword evidence="2" id="KW-1185">Reference proteome</keyword>
<evidence type="ECO:0000313" key="1">
    <source>
        <dbReference type="EMBL" id="CAB4016978.1"/>
    </source>
</evidence>
<dbReference type="EMBL" id="CACRXK020009344">
    <property type="protein sequence ID" value="CAB4016978.1"/>
    <property type="molecule type" value="Genomic_DNA"/>
</dbReference>
<name>A0A6S7K8K0_PARCT</name>
<sequence>MILEELIGSFVTLFTVLIQTPHLSRESQERICSLIFEENPAQDEVCDGWIHREYEEEAQPDLPYYEEELSVLVQTNQEPRRNFCESFQRSCKANLGLVIQVVFIVGSLIVGLVYLDLSTSDACINIMHNKHAVPPRVRIVQIIGISIKLLPLFAWLPTTVIMLWGFREFRKNYLLWLFICQLLTGSTACVYRIIEFDNLTTTASDYNKY</sequence>
<feature type="non-terminal residue" evidence="1">
    <location>
        <position position="209"/>
    </location>
</feature>
<protein>
    <submittedName>
        <fullName evidence="1">Uncharacterized protein</fullName>
    </submittedName>
</protein>
<organism evidence="1 2">
    <name type="scientific">Paramuricea clavata</name>
    <name type="common">Red gorgonian</name>
    <name type="synonym">Violescent sea-whip</name>
    <dbReference type="NCBI Taxonomy" id="317549"/>
    <lineage>
        <taxon>Eukaryota</taxon>
        <taxon>Metazoa</taxon>
        <taxon>Cnidaria</taxon>
        <taxon>Anthozoa</taxon>
        <taxon>Octocorallia</taxon>
        <taxon>Malacalcyonacea</taxon>
        <taxon>Plexauridae</taxon>
        <taxon>Paramuricea</taxon>
    </lineage>
</organism>
<accession>A0A6S7K8K0</accession>
<gene>
    <name evidence="1" type="ORF">PACLA_8A080564</name>
</gene>
<evidence type="ECO:0000313" key="2">
    <source>
        <dbReference type="Proteomes" id="UP001152795"/>
    </source>
</evidence>
<proteinExistence type="predicted"/>
<dbReference type="AlphaFoldDB" id="A0A6S7K8K0"/>
<dbReference type="Proteomes" id="UP001152795">
    <property type="component" value="Unassembled WGS sequence"/>
</dbReference>
<comment type="caution">
    <text evidence="1">The sequence shown here is derived from an EMBL/GenBank/DDBJ whole genome shotgun (WGS) entry which is preliminary data.</text>
</comment>